<keyword evidence="2" id="KW-1185">Reference proteome</keyword>
<reference evidence="1 2" key="1">
    <citation type="submission" date="2019-01" db="EMBL/GenBank/DDBJ databases">
        <authorList>
            <person name="Alioto T."/>
            <person name="Alioto T."/>
        </authorList>
    </citation>
    <scope>NUCLEOTIDE SEQUENCE [LARGE SCALE GENOMIC DNA]</scope>
</reference>
<feature type="non-terminal residue" evidence="1">
    <location>
        <position position="1"/>
    </location>
</feature>
<evidence type="ECO:0000313" key="1">
    <source>
        <dbReference type="EMBL" id="VFV33898.1"/>
    </source>
</evidence>
<name>A0A485NNX7_LYNPA</name>
<protein>
    <submittedName>
        <fullName evidence="1">Uncharacterized protein</fullName>
    </submittedName>
</protein>
<accession>A0A485NNX7</accession>
<dbReference type="EMBL" id="CAAGRJ010018874">
    <property type="protein sequence ID" value="VFV33898.1"/>
    <property type="molecule type" value="Genomic_DNA"/>
</dbReference>
<sequence length="60" mass="6911">LFINCTTWDADSELSFGTFQAWHGMQFLHKLPQGTALHVLSFLTTLQLRSVLFPFSRKIL</sequence>
<dbReference type="Proteomes" id="UP000386466">
    <property type="component" value="Unassembled WGS sequence"/>
</dbReference>
<gene>
    <name evidence="1" type="ORF">LYPA_23C007536</name>
</gene>
<proteinExistence type="predicted"/>
<evidence type="ECO:0000313" key="2">
    <source>
        <dbReference type="Proteomes" id="UP000386466"/>
    </source>
</evidence>
<organism evidence="1 2">
    <name type="scientific">Lynx pardinus</name>
    <name type="common">Iberian lynx</name>
    <name type="synonym">Felis pardina</name>
    <dbReference type="NCBI Taxonomy" id="191816"/>
    <lineage>
        <taxon>Eukaryota</taxon>
        <taxon>Metazoa</taxon>
        <taxon>Chordata</taxon>
        <taxon>Craniata</taxon>
        <taxon>Vertebrata</taxon>
        <taxon>Euteleostomi</taxon>
        <taxon>Mammalia</taxon>
        <taxon>Eutheria</taxon>
        <taxon>Laurasiatheria</taxon>
        <taxon>Carnivora</taxon>
        <taxon>Feliformia</taxon>
        <taxon>Felidae</taxon>
        <taxon>Felinae</taxon>
        <taxon>Lynx</taxon>
    </lineage>
</organism>
<dbReference type="AlphaFoldDB" id="A0A485NNX7"/>